<dbReference type="InterPro" id="IPR003492">
    <property type="entry name" value="Battenin_disease_Cln3"/>
</dbReference>
<dbReference type="InterPro" id="IPR018460">
    <property type="entry name" value="Battenin_disease_Cln3_subgr"/>
</dbReference>
<comment type="subcellular location">
    <subcellularLocation>
        <location evidence="1">Endomembrane system</location>
        <topology evidence="1">Multi-pass membrane protein</topology>
    </subcellularLocation>
    <subcellularLocation>
        <location evidence="7">Lysosome membrane</location>
        <topology evidence="7">Multi-pass membrane protein</topology>
    </subcellularLocation>
</comment>
<evidence type="ECO:0000313" key="8">
    <source>
        <dbReference type="Proteomes" id="UP000035680"/>
    </source>
</evidence>
<dbReference type="GO" id="GO:0012505">
    <property type="term" value="C:endomembrane system"/>
    <property type="evidence" value="ECO:0007669"/>
    <property type="project" value="UniProtKB-SubCell"/>
</dbReference>
<feature type="transmembrane region" description="Helical" evidence="7">
    <location>
        <begin position="409"/>
        <end position="430"/>
    </location>
</feature>
<evidence type="ECO:0000256" key="4">
    <source>
        <dbReference type="ARBA" id="ARBA00022692"/>
    </source>
</evidence>
<dbReference type="GO" id="GO:0005765">
    <property type="term" value="C:lysosomal membrane"/>
    <property type="evidence" value="ECO:0007669"/>
    <property type="project" value="UniProtKB-SubCell"/>
</dbReference>
<evidence type="ECO:0000256" key="7">
    <source>
        <dbReference type="RuleBase" id="RU361113"/>
    </source>
</evidence>
<feature type="transmembrane region" description="Helical" evidence="7">
    <location>
        <begin position="346"/>
        <end position="363"/>
    </location>
</feature>
<dbReference type="STRING" id="75913.A0A0K0F908"/>
<dbReference type="PANTHER" id="PTHR10981">
    <property type="entry name" value="BATTENIN"/>
    <property type="match status" value="1"/>
</dbReference>
<feature type="transmembrane region" description="Helical" evidence="7">
    <location>
        <begin position="25"/>
        <end position="46"/>
    </location>
</feature>
<evidence type="ECO:0000313" key="9">
    <source>
        <dbReference type="WBParaSite" id="SVE_0530900.1"/>
    </source>
</evidence>
<evidence type="ECO:0000256" key="5">
    <source>
        <dbReference type="ARBA" id="ARBA00022989"/>
    </source>
</evidence>
<evidence type="ECO:0000256" key="1">
    <source>
        <dbReference type="ARBA" id="ARBA00004127"/>
    </source>
</evidence>
<dbReference type="AlphaFoldDB" id="A0A0K0F908"/>
<dbReference type="Pfam" id="PF02487">
    <property type="entry name" value="CLN3"/>
    <property type="match status" value="1"/>
</dbReference>
<evidence type="ECO:0000256" key="2">
    <source>
        <dbReference type="ARBA" id="ARBA00007467"/>
    </source>
</evidence>
<dbReference type="InterPro" id="IPR036259">
    <property type="entry name" value="MFS_trans_sf"/>
</dbReference>
<dbReference type="GO" id="GO:0007040">
    <property type="term" value="P:lysosome organization"/>
    <property type="evidence" value="ECO:0007669"/>
    <property type="project" value="TreeGrafter"/>
</dbReference>
<sequence length="443" mass="49635">MICKLLIKNKYNNMPLLKKIERNNLIAFWLLGLCNNFAYVIMLSAAKDILEKGSENGYSSNNETCVEDEKDIKCTNISTGSVLLADILPTLFVKLLGPLCLMNIPYDIRHILVVICQTLSYIIVGISTSIELGLLGVVFASLGSGLGEITYLSLASHFSNDVISTYSSGTGGAGIIGALVYAIMTDQHMLNIPPNKTLFFMIIIPVVFLFSYSKMLKFSKNINQVGIFNNINTHAYEPLQRESEEEIIDENNVVINEDADNITVTLSYEEKKSIILSMLPYMLPLVVVYFAEYFINQGLLEFLLFTCKKGFNLTLSAQYRWYQVLYQIGVFISRSSNNICIIESRFLPILAIIQVLNLIIFYEDAKNRFISHISIVMILVLFEGTIGGKAYVSTFSQVHKETSIKEREFSLSFVAISDSIGIVLAGLSAIPIHNYICHSKEFI</sequence>
<dbReference type="GO" id="GO:0051453">
    <property type="term" value="P:regulation of intracellular pH"/>
    <property type="evidence" value="ECO:0007669"/>
    <property type="project" value="TreeGrafter"/>
</dbReference>
<feature type="transmembrane region" description="Helical" evidence="7">
    <location>
        <begin position="274"/>
        <end position="295"/>
    </location>
</feature>
<dbReference type="WBParaSite" id="SVE_0530900.1">
    <property type="protein sequence ID" value="SVE_0530900.1"/>
    <property type="gene ID" value="SVE_0530900"/>
</dbReference>
<dbReference type="PIRSF" id="PIRSF015974">
    <property type="entry name" value="CLN3_BTN1"/>
    <property type="match status" value="1"/>
</dbReference>
<feature type="transmembrane region" description="Helical" evidence="7">
    <location>
        <begin position="163"/>
        <end position="184"/>
    </location>
</feature>
<organism evidence="8 9">
    <name type="scientific">Strongyloides venezuelensis</name>
    <name type="common">Threadworm</name>
    <dbReference type="NCBI Taxonomy" id="75913"/>
    <lineage>
        <taxon>Eukaryota</taxon>
        <taxon>Metazoa</taxon>
        <taxon>Ecdysozoa</taxon>
        <taxon>Nematoda</taxon>
        <taxon>Chromadorea</taxon>
        <taxon>Rhabditida</taxon>
        <taxon>Tylenchina</taxon>
        <taxon>Panagrolaimomorpha</taxon>
        <taxon>Strongyloidoidea</taxon>
        <taxon>Strongyloididae</taxon>
        <taxon>Strongyloides</taxon>
    </lineage>
</organism>
<evidence type="ECO:0000256" key="6">
    <source>
        <dbReference type="ARBA" id="ARBA00023136"/>
    </source>
</evidence>
<reference evidence="9" key="2">
    <citation type="submission" date="2015-08" db="UniProtKB">
        <authorList>
            <consortium name="WormBaseParasite"/>
        </authorList>
    </citation>
    <scope>IDENTIFICATION</scope>
</reference>
<feature type="transmembrane region" description="Helical" evidence="7">
    <location>
        <begin position="196"/>
        <end position="213"/>
    </location>
</feature>
<keyword evidence="7" id="KW-0458">Lysosome</keyword>
<feature type="transmembrane region" description="Helical" evidence="7">
    <location>
        <begin position="87"/>
        <end position="106"/>
    </location>
</feature>
<name>A0A0K0F908_STRVS</name>
<feature type="transmembrane region" description="Helical" evidence="7">
    <location>
        <begin position="369"/>
        <end position="388"/>
    </location>
</feature>
<dbReference type="PRINTS" id="PR01315">
    <property type="entry name" value="BATTENIN"/>
</dbReference>
<keyword evidence="6 7" id="KW-0472">Membrane</keyword>
<evidence type="ECO:0000256" key="3">
    <source>
        <dbReference type="ARBA" id="ARBA00022448"/>
    </source>
</evidence>
<comment type="similarity">
    <text evidence="2 7">Belongs to the battenin family.</text>
</comment>
<dbReference type="PANTHER" id="PTHR10981:SF0">
    <property type="entry name" value="BATTENIN"/>
    <property type="match status" value="1"/>
</dbReference>
<keyword evidence="3" id="KW-0813">Transport</keyword>
<dbReference type="Proteomes" id="UP000035680">
    <property type="component" value="Unassembled WGS sequence"/>
</dbReference>
<keyword evidence="8" id="KW-1185">Reference proteome</keyword>
<dbReference type="SUPFAM" id="SSF103473">
    <property type="entry name" value="MFS general substrate transporter"/>
    <property type="match status" value="1"/>
</dbReference>
<accession>A0A0K0F908</accession>
<proteinExistence type="inferred from homology"/>
<keyword evidence="5 7" id="KW-1133">Transmembrane helix</keyword>
<reference evidence="8" key="1">
    <citation type="submission" date="2014-07" db="EMBL/GenBank/DDBJ databases">
        <authorList>
            <person name="Martin A.A"/>
            <person name="De Silva N."/>
        </authorList>
    </citation>
    <scope>NUCLEOTIDE SEQUENCE</scope>
</reference>
<protein>
    <recommendedName>
        <fullName evidence="7">Battenin</fullName>
    </recommendedName>
</protein>
<keyword evidence="4 7" id="KW-0812">Transmembrane</keyword>